<name>A0ABU9BLR2_9BURK</name>
<keyword evidence="4 9" id="KW-0812">Transmembrane</keyword>
<dbReference type="RefSeq" id="WP_341425269.1">
    <property type="nucleotide sequence ID" value="NZ_JBBUTG010000004.1"/>
</dbReference>
<reference evidence="11 12" key="1">
    <citation type="submission" date="2024-04" db="EMBL/GenBank/DDBJ databases">
        <title>Novel species of the genus Ideonella isolated from streams.</title>
        <authorList>
            <person name="Lu H."/>
        </authorList>
    </citation>
    <scope>NUCLEOTIDE SEQUENCE [LARGE SCALE GENOMIC DNA]</scope>
    <source>
        <strain evidence="11 12">DXS29W</strain>
    </source>
</reference>
<evidence type="ECO:0000256" key="9">
    <source>
        <dbReference type="RuleBase" id="RU363032"/>
    </source>
</evidence>
<evidence type="ECO:0000256" key="8">
    <source>
        <dbReference type="ARBA" id="ARBA00023136"/>
    </source>
</evidence>
<evidence type="ECO:0000256" key="5">
    <source>
        <dbReference type="ARBA" id="ARBA00022856"/>
    </source>
</evidence>
<evidence type="ECO:0000256" key="2">
    <source>
        <dbReference type="ARBA" id="ARBA00022448"/>
    </source>
</evidence>
<dbReference type="PANTHER" id="PTHR43386:SF24">
    <property type="entry name" value="OLIGOPEPTIDE TRANSPORT SYSTEM PERMEASE PROTEIN AMID"/>
    <property type="match status" value="1"/>
</dbReference>
<feature type="transmembrane region" description="Helical" evidence="9">
    <location>
        <begin position="267"/>
        <end position="294"/>
    </location>
</feature>
<evidence type="ECO:0000313" key="12">
    <source>
        <dbReference type="Proteomes" id="UP001371218"/>
    </source>
</evidence>
<keyword evidence="8 9" id="KW-0472">Membrane</keyword>
<organism evidence="11 12">
    <name type="scientific">Ideonella lacteola</name>
    <dbReference type="NCBI Taxonomy" id="2984193"/>
    <lineage>
        <taxon>Bacteria</taxon>
        <taxon>Pseudomonadati</taxon>
        <taxon>Pseudomonadota</taxon>
        <taxon>Betaproteobacteria</taxon>
        <taxon>Burkholderiales</taxon>
        <taxon>Sphaerotilaceae</taxon>
        <taxon>Ideonella</taxon>
    </lineage>
</organism>
<keyword evidence="12" id="KW-1185">Reference proteome</keyword>
<proteinExistence type="inferred from homology"/>
<comment type="caution">
    <text evidence="11">The sequence shown here is derived from an EMBL/GenBank/DDBJ whole genome shotgun (WGS) entry which is preliminary data.</text>
</comment>
<dbReference type="InterPro" id="IPR050366">
    <property type="entry name" value="BP-dependent_transpt_permease"/>
</dbReference>
<comment type="subcellular location">
    <subcellularLocation>
        <location evidence="1 9">Cell membrane</location>
        <topology evidence="1 9">Multi-pass membrane protein</topology>
    </subcellularLocation>
</comment>
<evidence type="ECO:0000259" key="10">
    <source>
        <dbReference type="PROSITE" id="PS50928"/>
    </source>
</evidence>
<dbReference type="InterPro" id="IPR025966">
    <property type="entry name" value="OppC_N"/>
</dbReference>
<protein>
    <submittedName>
        <fullName evidence="11">ABC transporter permease</fullName>
    </submittedName>
</protein>
<dbReference type="Proteomes" id="UP001371218">
    <property type="component" value="Unassembled WGS sequence"/>
</dbReference>
<dbReference type="EMBL" id="JBBUTG010000004">
    <property type="protein sequence ID" value="MEK8030897.1"/>
    <property type="molecule type" value="Genomic_DNA"/>
</dbReference>
<evidence type="ECO:0000256" key="6">
    <source>
        <dbReference type="ARBA" id="ARBA00022927"/>
    </source>
</evidence>
<feature type="transmembrane region" description="Helical" evidence="9">
    <location>
        <begin position="36"/>
        <end position="58"/>
    </location>
</feature>
<dbReference type="Pfam" id="PF00528">
    <property type="entry name" value="BPD_transp_1"/>
    <property type="match status" value="1"/>
</dbReference>
<feature type="transmembrane region" description="Helical" evidence="9">
    <location>
        <begin position="150"/>
        <end position="175"/>
    </location>
</feature>
<dbReference type="SUPFAM" id="SSF161098">
    <property type="entry name" value="MetI-like"/>
    <property type="match status" value="1"/>
</dbReference>
<dbReference type="PANTHER" id="PTHR43386">
    <property type="entry name" value="OLIGOPEPTIDE TRANSPORT SYSTEM PERMEASE PROTEIN APPC"/>
    <property type="match status" value="1"/>
</dbReference>
<feature type="transmembrane region" description="Helical" evidence="9">
    <location>
        <begin position="314"/>
        <end position="336"/>
    </location>
</feature>
<evidence type="ECO:0000313" key="11">
    <source>
        <dbReference type="EMBL" id="MEK8030897.1"/>
    </source>
</evidence>
<keyword evidence="3" id="KW-1003">Cell membrane</keyword>
<dbReference type="InterPro" id="IPR000515">
    <property type="entry name" value="MetI-like"/>
</dbReference>
<dbReference type="PROSITE" id="PS50928">
    <property type="entry name" value="ABC_TM1"/>
    <property type="match status" value="1"/>
</dbReference>
<dbReference type="Pfam" id="PF12911">
    <property type="entry name" value="OppC_N"/>
    <property type="match status" value="1"/>
</dbReference>
<keyword evidence="7 9" id="KW-1133">Transmembrane helix</keyword>
<keyword evidence="5" id="KW-0571">Peptide transport</keyword>
<accession>A0ABU9BLR2</accession>
<dbReference type="CDD" id="cd06261">
    <property type="entry name" value="TM_PBP2"/>
    <property type="match status" value="1"/>
</dbReference>
<feature type="transmembrane region" description="Helical" evidence="9">
    <location>
        <begin position="195"/>
        <end position="224"/>
    </location>
</feature>
<gene>
    <name evidence="11" type="ORF">AACH06_08740</name>
</gene>
<dbReference type="InterPro" id="IPR035906">
    <property type="entry name" value="MetI-like_sf"/>
</dbReference>
<sequence>MSAVVSTASAPGSALERSEGVWHAAWRRFKGDRVGVVSMVVVLAFLLLIAAAALGLVARQWQQEIGVPNAPPTWLGPAPPEATGAIEQPKGPNVDISDIDPLAPKYAEWAELAKKYQTSDTVKAETLPLGGDRLGRDVLAKAIKGTEISVFVGVLAAVLATLIGTVLGAMAGFFGGKVGDFLEWLYNVFTAIPDILLIFAFAAVFGRGIGTVVVILALVGWTGLYRQVRAEFMKHRSREYVRAAEAIGASTASRMFRHILPNVSHVILVRMSLLVVGFIKSEVILSYLGLGVPIDQVSWGTMLAEAQGELILGYWWQLAAATTFMATFLIAFSLAADAWRDALDPKLRGIE</sequence>
<evidence type="ECO:0000256" key="3">
    <source>
        <dbReference type="ARBA" id="ARBA00022475"/>
    </source>
</evidence>
<feature type="domain" description="ABC transmembrane type-1" evidence="10">
    <location>
        <begin position="146"/>
        <end position="336"/>
    </location>
</feature>
<evidence type="ECO:0000256" key="7">
    <source>
        <dbReference type="ARBA" id="ARBA00022989"/>
    </source>
</evidence>
<keyword evidence="6" id="KW-0653">Protein transport</keyword>
<evidence type="ECO:0000256" key="1">
    <source>
        <dbReference type="ARBA" id="ARBA00004651"/>
    </source>
</evidence>
<evidence type="ECO:0000256" key="4">
    <source>
        <dbReference type="ARBA" id="ARBA00022692"/>
    </source>
</evidence>
<dbReference type="Gene3D" id="1.10.3720.10">
    <property type="entry name" value="MetI-like"/>
    <property type="match status" value="1"/>
</dbReference>
<comment type="similarity">
    <text evidence="9">Belongs to the binding-protein-dependent transport system permease family.</text>
</comment>
<keyword evidence="2 9" id="KW-0813">Transport</keyword>